<evidence type="ECO:0000256" key="19">
    <source>
        <dbReference type="ARBA" id="ARBA00078285"/>
    </source>
</evidence>
<evidence type="ECO:0000256" key="13">
    <source>
        <dbReference type="ARBA" id="ARBA00036527"/>
    </source>
</evidence>
<dbReference type="AlphaFoldDB" id="A0A8I6S087"/>
<dbReference type="GO" id="GO:0005886">
    <property type="term" value="C:plasma membrane"/>
    <property type="evidence" value="ECO:0007669"/>
    <property type="project" value="UniProtKB-SubCell"/>
</dbReference>
<keyword evidence="6" id="KW-0812">Transmembrane</keyword>
<dbReference type="GO" id="GO:0005324">
    <property type="term" value="F:long-chain fatty acid transmembrane transporter activity"/>
    <property type="evidence" value="ECO:0007669"/>
    <property type="project" value="TreeGrafter"/>
</dbReference>
<evidence type="ECO:0000259" key="20">
    <source>
        <dbReference type="Pfam" id="PF00501"/>
    </source>
</evidence>
<evidence type="ECO:0000256" key="10">
    <source>
        <dbReference type="ARBA" id="ARBA00023055"/>
    </source>
</evidence>
<dbReference type="InterPro" id="IPR045851">
    <property type="entry name" value="AMP-bd_C_sf"/>
</dbReference>
<evidence type="ECO:0000256" key="11">
    <source>
        <dbReference type="ARBA" id="ARBA00023136"/>
    </source>
</evidence>
<evidence type="ECO:0000256" key="4">
    <source>
        <dbReference type="ARBA" id="ARBA00022475"/>
    </source>
</evidence>
<dbReference type="InterPro" id="IPR042099">
    <property type="entry name" value="ANL_N_sf"/>
</dbReference>
<evidence type="ECO:0000256" key="8">
    <source>
        <dbReference type="ARBA" id="ARBA00022840"/>
    </source>
</evidence>
<name>A0A8I6S087_CIMLE</name>
<keyword evidence="22" id="KW-1185">Reference proteome</keyword>
<proteinExistence type="inferred from homology"/>
<keyword evidence="11" id="KW-0472">Membrane</keyword>
<dbReference type="GO" id="GO:0004467">
    <property type="term" value="F:long-chain fatty acid-CoA ligase activity"/>
    <property type="evidence" value="ECO:0007669"/>
    <property type="project" value="TreeGrafter"/>
</dbReference>
<dbReference type="OrthoDB" id="288590at2759"/>
<evidence type="ECO:0000256" key="2">
    <source>
        <dbReference type="ARBA" id="ARBA00006432"/>
    </source>
</evidence>
<keyword evidence="8" id="KW-0067">ATP-binding</keyword>
<comment type="catalytic activity">
    <reaction evidence="13">
        <text>a very long-chain fatty acid + ATP + CoA = a very long-chain fatty acyl-CoA + AMP + diphosphate</text>
        <dbReference type="Rhea" id="RHEA:54536"/>
        <dbReference type="ChEBI" id="CHEBI:30616"/>
        <dbReference type="ChEBI" id="CHEBI:33019"/>
        <dbReference type="ChEBI" id="CHEBI:57287"/>
        <dbReference type="ChEBI" id="CHEBI:58950"/>
        <dbReference type="ChEBI" id="CHEBI:138261"/>
        <dbReference type="ChEBI" id="CHEBI:456215"/>
    </reaction>
    <physiologicalReaction direction="left-to-right" evidence="13">
        <dbReference type="Rhea" id="RHEA:54537"/>
    </physiologicalReaction>
</comment>
<reference evidence="21" key="1">
    <citation type="submission" date="2022-01" db="UniProtKB">
        <authorList>
            <consortium name="EnsemblMetazoa"/>
        </authorList>
    </citation>
    <scope>IDENTIFICATION</scope>
</reference>
<evidence type="ECO:0000256" key="1">
    <source>
        <dbReference type="ARBA" id="ARBA00004651"/>
    </source>
</evidence>
<dbReference type="RefSeq" id="XP_014253182.1">
    <property type="nucleotide sequence ID" value="XM_014397696.2"/>
</dbReference>
<evidence type="ECO:0000256" key="17">
    <source>
        <dbReference type="ARBA" id="ARBA00060276"/>
    </source>
</evidence>
<keyword evidence="4" id="KW-1003">Cell membrane</keyword>
<keyword evidence="12" id="KW-0576">Peroxisome</keyword>
<keyword evidence="5" id="KW-0436">Ligase</keyword>
<dbReference type="EnsemblMetazoa" id="XM_014397696.2">
    <property type="protein sequence ID" value="XP_014253182.1"/>
    <property type="gene ID" value="LOC106668719"/>
</dbReference>
<dbReference type="GO" id="GO:0005524">
    <property type="term" value="F:ATP binding"/>
    <property type="evidence" value="ECO:0007669"/>
    <property type="project" value="UniProtKB-KW"/>
</dbReference>
<dbReference type="FunFam" id="3.40.50.12780:FF:000019">
    <property type="entry name" value="Long-chain fatty acid transporter"/>
    <property type="match status" value="1"/>
</dbReference>
<protein>
    <recommendedName>
        <fullName evidence="18">Very long-chain fatty acid transport protein</fullName>
    </recommendedName>
    <alternativeName>
        <fullName evidence="14">Long-chain-fatty-acid--CoA ligase</fullName>
    </alternativeName>
    <alternativeName>
        <fullName evidence="19">Very-long-chain acyl-CoA synthetase</fullName>
    </alternativeName>
</protein>
<evidence type="ECO:0000256" key="12">
    <source>
        <dbReference type="ARBA" id="ARBA00023140"/>
    </source>
</evidence>
<dbReference type="GO" id="GO:0044539">
    <property type="term" value="P:long-chain fatty acid import into cell"/>
    <property type="evidence" value="ECO:0007669"/>
    <property type="project" value="TreeGrafter"/>
</dbReference>
<evidence type="ECO:0000313" key="22">
    <source>
        <dbReference type="Proteomes" id="UP000494040"/>
    </source>
</evidence>
<evidence type="ECO:0000256" key="9">
    <source>
        <dbReference type="ARBA" id="ARBA00022989"/>
    </source>
</evidence>
<dbReference type="GeneID" id="106668719"/>
<evidence type="ECO:0000256" key="5">
    <source>
        <dbReference type="ARBA" id="ARBA00022598"/>
    </source>
</evidence>
<dbReference type="Gene3D" id="3.40.50.12780">
    <property type="entry name" value="N-terminal domain of ligase-like"/>
    <property type="match status" value="1"/>
</dbReference>
<evidence type="ECO:0000256" key="7">
    <source>
        <dbReference type="ARBA" id="ARBA00022741"/>
    </source>
</evidence>
<comment type="similarity">
    <text evidence="2">Belongs to the ATP-dependent AMP-binding enzyme family.</text>
</comment>
<dbReference type="PROSITE" id="PS00455">
    <property type="entry name" value="AMP_BINDING"/>
    <property type="match status" value="1"/>
</dbReference>
<dbReference type="GO" id="GO:0005778">
    <property type="term" value="C:peroxisomal membrane"/>
    <property type="evidence" value="ECO:0007669"/>
    <property type="project" value="UniProtKB-SubCell"/>
</dbReference>
<evidence type="ECO:0000256" key="18">
    <source>
        <dbReference type="ARBA" id="ARBA00068795"/>
    </source>
</evidence>
<comment type="subcellular location">
    <subcellularLocation>
        <location evidence="1">Cell membrane</location>
        <topology evidence="1">Multi-pass membrane protein</topology>
    </subcellularLocation>
    <subcellularLocation>
        <location evidence="15">Peroxisome membrane</location>
    </subcellularLocation>
</comment>
<evidence type="ECO:0000256" key="14">
    <source>
        <dbReference type="ARBA" id="ARBA00041297"/>
    </source>
</evidence>
<feature type="domain" description="AMP-dependent synthetase/ligase" evidence="20">
    <location>
        <begin position="113"/>
        <end position="459"/>
    </location>
</feature>
<keyword evidence="3" id="KW-0813">Transport</keyword>
<comment type="function">
    <text evidence="17">Acyl-CoA synthetase required for both the import of long chain fatty acids (LCFAs) (C14-C18) and the activation very long chain fatty acids (VLCFAs) (C20-C26) by esterification of the fatty acids into metabolically active CoA-thioesters for subsequent degradation or incorporation into phospholipids. The transport and fatty acyl-CoA synthetase activities are genetically separable and are thus independent activities. Esterifies VLCFAs in the peroxisome matrix. The VLCFAs are actively transported into peroxisomes by a PXA1-PXA2 heterodimeric transporter in the peroxisomal membrane.</text>
</comment>
<dbReference type="InterPro" id="IPR000873">
    <property type="entry name" value="AMP-dep_synth/lig_dom"/>
</dbReference>
<dbReference type="InterPro" id="IPR020845">
    <property type="entry name" value="AMP-binding_CS"/>
</dbReference>
<dbReference type="Gene3D" id="3.30.300.30">
    <property type="match status" value="1"/>
</dbReference>
<organism evidence="21 22">
    <name type="scientific">Cimex lectularius</name>
    <name type="common">Bed bug</name>
    <name type="synonym">Acanthia lectularia</name>
    <dbReference type="NCBI Taxonomy" id="79782"/>
    <lineage>
        <taxon>Eukaryota</taxon>
        <taxon>Metazoa</taxon>
        <taxon>Ecdysozoa</taxon>
        <taxon>Arthropoda</taxon>
        <taxon>Hexapoda</taxon>
        <taxon>Insecta</taxon>
        <taxon>Pterygota</taxon>
        <taxon>Neoptera</taxon>
        <taxon>Paraneoptera</taxon>
        <taxon>Hemiptera</taxon>
        <taxon>Heteroptera</taxon>
        <taxon>Panheteroptera</taxon>
        <taxon>Cimicomorpha</taxon>
        <taxon>Cimicidae</taxon>
        <taxon>Cimex</taxon>
    </lineage>
</organism>
<accession>A0A8I6S087</accession>
<evidence type="ECO:0000256" key="16">
    <source>
        <dbReference type="ARBA" id="ARBA00048666"/>
    </source>
</evidence>
<keyword evidence="9" id="KW-1133">Transmembrane helix</keyword>
<evidence type="ECO:0000313" key="21">
    <source>
        <dbReference type="EnsemblMetazoa" id="XP_014253182.1"/>
    </source>
</evidence>
<dbReference type="GO" id="GO:0005789">
    <property type="term" value="C:endoplasmic reticulum membrane"/>
    <property type="evidence" value="ECO:0007669"/>
    <property type="project" value="TreeGrafter"/>
</dbReference>
<dbReference type="Pfam" id="PF00501">
    <property type="entry name" value="AMP-binding"/>
    <property type="match status" value="1"/>
</dbReference>
<dbReference type="SUPFAM" id="SSF56801">
    <property type="entry name" value="Acetyl-CoA synthetase-like"/>
    <property type="match status" value="1"/>
</dbReference>
<keyword evidence="7" id="KW-0547">Nucleotide-binding</keyword>
<evidence type="ECO:0000256" key="15">
    <source>
        <dbReference type="ARBA" id="ARBA00046271"/>
    </source>
</evidence>
<evidence type="ECO:0000256" key="6">
    <source>
        <dbReference type="ARBA" id="ARBA00022692"/>
    </source>
</evidence>
<dbReference type="KEGG" id="clec:106668719"/>
<sequence length="671" mass="75796">MINAQRAPSVTISPVSSTQSRHIQPYLHLLDTMELDISSYFHSSSTQPMALFSFMAKYFCTFLSYFLPMKCVKKIAIILKTLPRDWKAFNAAVHILFSSFYFKLFNCTVTNEFEKLVRKHPNKVCFHFEEQIWTFKQVDEYTNKVAQVFHNAGYKKGDTVAIFMTNRPEYACIWLGLGKLGIISALINTNLKLKPLTYSLGIGACKAVIFSNDLCSAIHDIRPSLESTIRLFQLGGVPKEGISSLDNALKVLKPEFSNVNVKINFNDHLLYIYTSGTTGFPKAAIMPHSRFLLFSSFARYLLDLKRDDIVYNPLPMYHTAGGILGVMTAITLGATAVIKRKFSASSYIPDCIKYKCTVGQYIGEICRYILSVPSKPSDKEHRLRIMVGNGLRSSIWAQFVSRFNIPNVMEIYGSTEGNLLIANVDNTIGAVGSLSKAFPMFNKYIGSIIKVDPDTMEPIRNEKGFCIECSVDEPGMFVGIIPWKGSMKEFYGYVDKGESNKKFIYDVFKKGDRAFVSGDLMVQDEMGYIYFKDRTGDTFRWKGENVSTSECESLISSTIGLTDCVVYGVQVHDLEGRAGMLAVLDPDCKLDMDKLARALDLTLPKYQHPIFIRLLSEIEMTGTFKFKKLNLQKEGFDPNIIKDPIFFRKGSTYVRMTRELHDQILNGSISL</sequence>
<dbReference type="Proteomes" id="UP000494040">
    <property type="component" value="Unassembled WGS sequence"/>
</dbReference>
<dbReference type="OMA" id="IMPHSRF"/>
<evidence type="ECO:0000256" key="3">
    <source>
        <dbReference type="ARBA" id="ARBA00022448"/>
    </source>
</evidence>
<dbReference type="PANTHER" id="PTHR43107:SF15">
    <property type="entry name" value="FATTY ACID TRANSPORT PROTEIN 3, ISOFORM A"/>
    <property type="match status" value="1"/>
</dbReference>
<comment type="catalytic activity">
    <reaction evidence="16">
        <text>tetracosanoate + ATP + CoA = tetracosanoyl-CoA + AMP + diphosphate</text>
        <dbReference type="Rhea" id="RHEA:33639"/>
        <dbReference type="ChEBI" id="CHEBI:30616"/>
        <dbReference type="ChEBI" id="CHEBI:31014"/>
        <dbReference type="ChEBI" id="CHEBI:33019"/>
        <dbReference type="ChEBI" id="CHEBI:57287"/>
        <dbReference type="ChEBI" id="CHEBI:65052"/>
        <dbReference type="ChEBI" id="CHEBI:456215"/>
    </reaction>
    <physiologicalReaction direction="left-to-right" evidence="16">
        <dbReference type="Rhea" id="RHEA:33640"/>
    </physiologicalReaction>
</comment>
<keyword evidence="10" id="KW-0445">Lipid transport</keyword>
<dbReference type="PANTHER" id="PTHR43107">
    <property type="entry name" value="LONG-CHAIN FATTY ACID TRANSPORT PROTEIN"/>
    <property type="match status" value="1"/>
</dbReference>